<keyword evidence="1" id="KW-0812">Transmembrane</keyword>
<evidence type="ECO:0000313" key="2">
    <source>
        <dbReference type="EMBL" id="NYF53116.1"/>
    </source>
</evidence>
<evidence type="ECO:0000313" key="3">
    <source>
        <dbReference type="Proteomes" id="UP000534186"/>
    </source>
</evidence>
<proteinExistence type="predicted"/>
<gene>
    <name evidence="2" type="ORF">HDF12_003515</name>
</gene>
<name>A0A7Y9NPE3_9BACT</name>
<feature type="transmembrane region" description="Helical" evidence="1">
    <location>
        <begin position="177"/>
        <end position="200"/>
    </location>
</feature>
<dbReference type="EMBL" id="JACCCV010000002">
    <property type="protein sequence ID" value="NYF53116.1"/>
    <property type="molecule type" value="Genomic_DNA"/>
</dbReference>
<organism evidence="2 3">
    <name type="scientific">Tunturiibacter lichenicola</name>
    <dbReference type="NCBI Taxonomy" id="2051959"/>
    <lineage>
        <taxon>Bacteria</taxon>
        <taxon>Pseudomonadati</taxon>
        <taxon>Acidobacteriota</taxon>
        <taxon>Terriglobia</taxon>
        <taxon>Terriglobales</taxon>
        <taxon>Acidobacteriaceae</taxon>
        <taxon>Tunturiibacter</taxon>
    </lineage>
</organism>
<evidence type="ECO:0000256" key="1">
    <source>
        <dbReference type="SAM" id="Phobius"/>
    </source>
</evidence>
<keyword evidence="1" id="KW-1133">Transmembrane helix</keyword>
<accession>A0A7Y9NPE3</accession>
<protein>
    <recommendedName>
        <fullName evidence="4">DUF4239 domain-containing protein</fullName>
    </recommendedName>
</protein>
<comment type="caution">
    <text evidence="2">The sequence shown here is derived from an EMBL/GenBank/DDBJ whole genome shotgun (WGS) entry which is preliminary data.</text>
</comment>
<sequence length="251" mass="27353">MNSIVVSSIIFVSVFAAALVGMAVRRVVPDDHVESDAKEVIRLATGLIATMAALVLGMLISSAKSSYDARKNEVAEMSSEIVAIDRLLVKYGPETGPIRAEFHQTVEAGLERIWPSQASRKFELRPGDHGEILFGKLELLAPKDDRQVAEKAQIMTMVFGLRQTQWLMFLRAEQNAVPIPLLLVLVSWLAAIFVSFGLFAPPNPTVLIILALGAMAVSSAIFLILEMYTPFSGVLKILPTPILDALSQMGH</sequence>
<feature type="transmembrane region" description="Helical" evidence="1">
    <location>
        <begin position="206"/>
        <end position="225"/>
    </location>
</feature>
<dbReference type="Pfam" id="PF14023">
    <property type="entry name" value="Bestrophin-like"/>
    <property type="match status" value="1"/>
</dbReference>
<dbReference type="Proteomes" id="UP000534186">
    <property type="component" value="Unassembled WGS sequence"/>
</dbReference>
<evidence type="ECO:0008006" key="4">
    <source>
        <dbReference type="Google" id="ProtNLM"/>
    </source>
</evidence>
<dbReference type="InterPro" id="IPR025333">
    <property type="entry name" value="DUF4239"/>
</dbReference>
<dbReference type="AlphaFoldDB" id="A0A7Y9NPE3"/>
<keyword evidence="1" id="KW-0472">Membrane</keyword>
<feature type="transmembrane region" description="Helical" evidence="1">
    <location>
        <begin position="40"/>
        <end position="61"/>
    </location>
</feature>
<reference evidence="2 3" key="1">
    <citation type="submission" date="2020-07" db="EMBL/GenBank/DDBJ databases">
        <title>Genomic Encyclopedia of Type Strains, Phase IV (KMG-V): Genome sequencing to study the core and pangenomes of soil and plant-associated prokaryotes.</title>
        <authorList>
            <person name="Whitman W."/>
        </authorList>
    </citation>
    <scope>NUCLEOTIDE SEQUENCE [LARGE SCALE GENOMIC DNA]</scope>
    <source>
        <strain evidence="2 3">M8UP30</strain>
    </source>
</reference>